<keyword evidence="3" id="KW-1185">Reference proteome</keyword>
<evidence type="ECO:0000256" key="1">
    <source>
        <dbReference type="SAM" id="SignalP"/>
    </source>
</evidence>
<reference evidence="3" key="1">
    <citation type="journal article" date="2010" name="Science">
        <title>Signatures of adaptation to obligate biotrophy in the Hyaloperonospora arabidopsidis genome.</title>
        <authorList>
            <person name="Baxter L."/>
            <person name="Tripathy S."/>
            <person name="Ishaque N."/>
            <person name="Boot N."/>
            <person name="Cabral A."/>
            <person name="Kemen E."/>
            <person name="Thines M."/>
            <person name="Ah-Fong A."/>
            <person name="Anderson R."/>
            <person name="Badejoko W."/>
            <person name="Bittner-Eddy P."/>
            <person name="Boore J.L."/>
            <person name="Chibucos M.C."/>
            <person name="Coates M."/>
            <person name="Dehal P."/>
            <person name="Delehaunty K."/>
            <person name="Dong S."/>
            <person name="Downton P."/>
            <person name="Dumas B."/>
            <person name="Fabro G."/>
            <person name="Fronick C."/>
            <person name="Fuerstenberg S.I."/>
            <person name="Fulton L."/>
            <person name="Gaulin E."/>
            <person name="Govers F."/>
            <person name="Hughes L."/>
            <person name="Humphray S."/>
            <person name="Jiang R.H."/>
            <person name="Judelson H."/>
            <person name="Kamoun S."/>
            <person name="Kyung K."/>
            <person name="Meijer H."/>
            <person name="Minx P."/>
            <person name="Morris P."/>
            <person name="Nelson J."/>
            <person name="Phuntumart V."/>
            <person name="Qutob D."/>
            <person name="Rehmany A."/>
            <person name="Rougon-Cardoso A."/>
            <person name="Ryden P."/>
            <person name="Torto-Alalibo T."/>
            <person name="Studholme D."/>
            <person name="Wang Y."/>
            <person name="Win J."/>
            <person name="Wood J."/>
            <person name="Clifton S.W."/>
            <person name="Rogers J."/>
            <person name="Van den Ackerveken G."/>
            <person name="Jones J.D."/>
            <person name="McDowell J.M."/>
            <person name="Beynon J."/>
            <person name="Tyler B.M."/>
        </authorList>
    </citation>
    <scope>NUCLEOTIDE SEQUENCE [LARGE SCALE GENOMIC DNA]</scope>
    <source>
        <strain evidence="3">Emoy2</strain>
    </source>
</reference>
<dbReference type="EnsemblProtists" id="HpaT800536">
    <property type="protein sequence ID" value="HpaP800536"/>
    <property type="gene ID" value="HpaG800536"/>
</dbReference>
<dbReference type="AlphaFoldDB" id="M4B2N8"/>
<dbReference type="VEuPathDB" id="FungiDB:HpaG800536"/>
<accession>M4B2N8</accession>
<keyword evidence="1" id="KW-0732">Signal</keyword>
<evidence type="ECO:0008006" key="4">
    <source>
        <dbReference type="Google" id="ProtNLM"/>
    </source>
</evidence>
<evidence type="ECO:0000313" key="2">
    <source>
        <dbReference type="EnsemblProtists" id="HpaP800536"/>
    </source>
</evidence>
<sequence>MIAACLIEMIWGPLLQLAGMSRFASIMACHIEGAQRSGFDSSKSPVCAEACL</sequence>
<evidence type="ECO:0000313" key="3">
    <source>
        <dbReference type="Proteomes" id="UP000011713"/>
    </source>
</evidence>
<proteinExistence type="predicted"/>
<reference evidence="2" key="2">
    <citation type="submission" date="2015-06" db="UniProtKB">
        <authorList>
            <consortium name="EnsemblProtists"/>
        </authorList>
    </citation>
    <scope>IDENTIFICATION</scope>
    <source>
        <strain evidence="2">Emoy2</strain>
    </source>
</reference>
<name>M4B2N8_HYAAE</name>
<protein>
    <recommendedName>
        <fullName evidence="4">RxLR effector candidate protein</fullName>
    </recommendedName>
</protein>
<dbReference type="InParanoid" id="M4B2N8"/>
<feature type="signal peptide" evidence="1">
    <location>
        <begin position="1"/>
        <end position="16"/>
    </location>
</feature>
<dbReference type="Proteomes" id="UP000011713">
    <property type="component" value="Unassembled WGS sequence"/>
</dbReference>
<dbReference type="HOGENOM" id="CLU_3091404_0_0_1"/>
<organism evidence="2 3">
    <name type="scientific">Hyaloperonospora arabidopsidis (strain Emoy2)</name>
    <name type="common">Downy mildew agent</name>
    <name type="synonym">Peronospora arabidopsidis</name>
    <dbReference type="NCBI Taxonomy" id="559515"/>
    <lineage>
        <taxon>Eukaryota</taxon>
        <taxon>Sar</taxon>
        <taxon>Stramenopiles</taxon>
        <taxon>Oomycota</taxon>
        <taxon>Peronosporomycetes</taxon>
        <taxon>Peronosporales</taxon>
        <taxon>Peronosporaceae</taxon>
        <taxon>Hyaloperonospora</taxon>
    </lineage>
</organism>
<feature type="chain" id="PRO_5005358329" description="RxLR effector candidate protein" evidence="1">
    <location>
        <begin position="17"/>
        <end position="52"/>
    </location>
</feature>
<dbReference type="EMBL" id="JH598094">
    <property type="status" value="NOT_ANNOTATED_CDS"/>
    <property type="molecule type" value="Genomic_DNA"/>
</dbReference>